<name>A0A7E4WE80_PANRE</name>
<protein>
    <submittedName>
        <fullName evidence="3">F-box domain-containing protein</fullName>
    </submittedName>
</protein>
<accession>A0A7E4WE80</accession>
<sequence length="233" mass="26684">MAGDQLPPKFDLFKLPYPALRHFIEVLPVGDLIAFRQTCQDAHDVTKFRGKVIKYLTVSGQPPTTASSKSTLRTTYDDLLELRMAVMPRENVTVIFNGRIDADILGAIIDRTYPTLTICGEYGWNQVLPLLHNNLTSLAMYGTCMMTGANVERFFEGFRGIRNIRIRIICDNTKDSWINPARTAIYAAQNIDYDETISEDGFFECTKFVSLDDKYKINMYFLYKSDMSTKNFY</sequence>
<dbReference type="PROSITE" id="PS50181">
    <property type="entry name" value="FBOX"/>
    <property type="match status" value="1"/>
</dbReference>
<feature type="domain" description="F-box" evidence="1">
    <location>
        <begin position="9"/>
        <end position="56"/>
    </location>
</feature>
<dbReference type="AlphaFoldDB" id="A0A7E4WE80"/>
<dbReference type="Proteomes" id="UP000492821">
    <property type="component" value="Unassembled WGS sequence"/>
</dbReference>
<organism evidence="2 3">
    <name type="scientific">Panagrellus redivivus</name>
    <name type="common">Microworm</name>
    <dbReference type="NCBI Taxonomy" id="6233"/>
    <lineage>
        <taxon>Eukaryota</taxon>
        <taxon>Metazoa</taxon>
        <taxon>Ecdysozoa</taxon>
        <taxon>Nematoda</taxon>
        <taxon>Chromadorea</taxon>
        <taxon>Rhabditida</taxon>
        <taxon>Tylenchina</taxon>
        <taxon>Panagrolaimomorpha</taxon>
        <taxon>Panagrolaimoidea</taxon>
        <taxon>Panagrolaimidae</taxon>
        <taxon>Panagrellus</taxon>
    </lineage>
</organism>
<evidence type="ECO:0000313" key="2">
    <source>
        <dbReference type="Proteomes" id="UP000492821"/>
    </source>
</evidence>
<reference evidence="2" key="1">
    <citation type="journal article" date="2013" name="Genetics">
        <title>The draft genome and transcriptome of Panagrellus redivivus are shaped by the harsh demands of a free-living lifestyle.</title>
        <authorList>
            <person name="Srinivasan J."/>
            <person name="Dillman A.R."/>
            <person name="Macchietto M.G."/>
            <person name="Heikkinen L."/>
            <person name="Lakso M."/>
            <person name="Fracchia K.M."/>
            <person name="Antoshechkin I."/>
            <person name="Mortazavi A."/>
            <person name="Wong G."/>
            <person name="Sternberg P.W."/>
        </authorList>
    </citation>
    <scope>NUCLEOTIDE SEQUENCE [LARGE SCALE GENOMIC DNA]</scope>
    <source>
        <strain evidence="2">MT8872</strain>
    </source>
</reference>
<reference evidence="3" key="2">
    <citation type="submission" date="2020-10" db="UniProtKB">
        <authorList>
            <consortium name="WormBaseParasite"/>
        </authorList>
    </citation>
    <scope>IDENTIFICATION</scope>
</reference>
<keyword evidence="2" id="KW-1185">Reference proteome</keyword>
<dbReference type="WBParaSite" id="Pan_g9962.t1">
    <property type="protein sequence ID" value="Pan_g9962.t1"/>
    <property type="gene ID" value="Pan_g9962"/>
</dbReference>
<proteinExistence type="predicted"/>
<evidence type="ECO:0000313" key="3">
    <source>
        <dbReference type="WBParaSite" id="Pan_g9962.t1"/>
    </source>
</evidence>
<evidence type="ECO:0000259" key="1">
    <source>
        <dbReference type="PROSITE" id="PS50181"/>
    </source>
</evidence>
<dbReference type="InterPro" id="IPR001810">
    <property type="entry name" value="F-box_dom"/>
</dbReference>